<proteinExistence type="predicted"/>
<comment type="caution">
    <text evidence="2">The sequence shown here is derived from an EMBL/GenBank/DDBJ whole genome shotgun (WGS) entry which is preliminary data.</text>
</comment>
<feature type="region of interest" description="Disordered" evidence="1">
    <location>
        <begin position="25"/>
        <end position="48"/>
    </location>
</feature>
<organism evidence="2 3">
    <name type="scientific">Marasmiellus scandens</name>
    <dbReference type="NCBI Taxonomy" id="2682957"/>
    <lineage>
        <taxon>Eukaryota</taxon>
        <taxon>Fungi</taxon>
        <taxon>Dikarya</taxon>
        <taxon>Basidiomycota</taxon>
        <taxon>Agaricomycotina</taxon>
        <taxon>Agaricomycetes</taxon>
        <taxon>Agaricomycetidae</taxon>
        <taxon>Agaricales</taxon>
        <taxon>Marasmiineae</taxon>
        <taxon>Omphalotaceae</taxon>
        <taxon>Marasmiellus</taxon>
    </lineage>
</organism>
<feature type="compositionally biased region" description="Acidic residues" evidence="1">
    <location>
        <begin position="30"/>
        <end position="42"/>
    </location>
</feature>
<protein>
    <recommendedName>
        <fullName evidence="4">Chromatin elongation factor SPT5</fullName>
    </recommendedName>
</protein>
<dbReference type="PANTHER" id="PTHR11125:SF7">
    <property type="entry name" value="TRANSCRIPTION ELONGATION FACTOR SPT5"/>
    <property type="match status" value="1"/>
</dbReference>
<evidence type="ECO:0000313" key="3">
    <source>
        <dbReference type="Proteomes" id="UP001498398"/>
    </source>
</evidence>
<gene>
    <name evidence="2" type="ORF">VKT23_019742</name>
</gene>
<dbReference type="EMBL" id="JBANRG010000109">
    <property type="protein sequence ID" value="KAK7435297.1"/>
    <property type="molecule type" value="Genomic_DNA"/>
</dbReference>
<dbReference type="CDD" id="cd00380">
    <property type="entry name" value="KOW"/>
    <property type="match status" value="1"/>
</dbReference>
<name>A0ABR1IKL9_9AGAR</name>
<accession>A0ABR1IKL9</accession>
<feature type="compositionally biased region" description="Polar residues" evidence="1">
    <location>
        <begin position="382"/>
        <end position="396"/>
    </location>
</feature>
<dbReference type="Proteomes" id="UP001498398">
    <property type="component" value="Unassembled WGS sequence"/>
</dbReference>
<reference evidence="2 3" key="1">
    <citation type="submission" date="2024-01" db="EMBL/GenBank/DDBJ databases">
        <title>A draft genome for the cacao thread blight pathogen Marasmiellus scandens.</title>
        <authorList>
            <person name="Baruah I.K."/>
            <person name="Leung J."/>
            <person name="Bukari Y."/>
            <person name="Amoako-Attah I."/>
            <person name="Meinhardt L.W."/>
            <person name="Bailey B.A."/>
            <person name="Cohen S.P."/>
        </authorList>
    </citation>
    <scope>NUCLEOTIDE SEQUENCE [LARGE SCALE GENOMIC DNA]</scope>
    <source>
        <strain evidence="2 3">GH-19</strain>
    </source>
</reference>
<feature type="region of interest" description="Disordered" evidence="1">
    <location>
        <begin position="357"/>
        <end position="411"/>
    </location>
</feature>
<keyword evidence="3" id="KW-1185">Reference proteome</keyword>
<dbReference type="InterPro" id="IPR039659">
    <property type="entry name" value="SPT5"/>
</dbReference>
<evidence type="ECO:0008006" key="4">
    <source>
        <dbReference type="Google" id="ProtNLM"/>
    </source>
</evidence>
<dbReference type="PANTHER" id="PTHR11125">
    <property type="entry name" value="SUPPRESSOR OF TY 5"/>
    <property type="match status" value="1"/>
</dbReference>
<evidence type="ECO:0000256" key="1">
    <source>
        <dbReference type="SAM" id="MobiDB-lite"/>
    </source>
</evidence>
<sequence length="848" mass="95833">MVNPFIDDQAFESDDKYNDAEIAFHAAGGEEQEEDGWYDEDDPNVHDEDCLADLNNSPSSEPQPRLQALTDRLIAHYVQDDANHRPLHEINTESPMDHGEEIEETLLRNVLYTKEKQIFWRVKCKPGSEMDLVFDIMRHGRDLVSATPVSLSRREPSLPVQSLPAEASVGSAARALQIIRQYALTQDGEPKTVADELEKVLGSEWSVEWTRLIDTAGLEPGEDDVQASEQRQSESGIVSSDFGVANDTDTARASTILSAFFVPTVNGFVYLEGHYDDIWLDWLMQRSTVLKNSHSKVWIEPVECEEIGVLLDTPVPSIPPMSWVRVTRGLYLGDVGLMFSREMRGGQRRFKVLLVPRLPRSTPENDRPPTPPPKPTHPLVLSNATSIPPASHTAQSRGKHQRSSERPPQMLFNPQTFAGELTKIAEHIYESTYDEFRYGLVVRHYDSSSLSQQDIRMDTTTRRFFGLSIDPLLKKVCLPVPDDWIFFPEEEVVAIVGLPLTDRQRINSDLPQSTFLKNGVIVDAGGQSCTVQFLDYDEFDSEGTKTRISTVNLRKRIGIGHSVEVVAGGEKGRQGLVLMSSFDTLEISESRGSESFEVHVNSCRITARRNSSVVPWLGRHVVVIYGQYRGYSGIIVDVNPPRPFYTMVDISLAQLGITVPVQHDFVVDSSSNQWLRTVLPLTTQQQNFRQPSWDVYHSPNVKTPLIDRYTGRYITATDIVHRQPPEPWINKEVLVVRGNVKGKGTVKRVERSHQYPSGLKVEVEFDYISAEHGANPHYWRDYADLRDPRTGLPLHIVYPLKREQRYWEPLARVKAVSVKNPYTTQSWQRPLSRAATTAPGAFFLGQKI</sequence>
<evidence type="ECO:0000313" key="2">
    <source>
        <dbReference type="EMBL" id="KAK7435297.1"/>
    </source>
</evidence>